<keyword evidence="3" id="KW-1185">Reference proteome</keyword>
<evidence type="ECO:0008006" key="4">
    <source>
        <dbReference type="Google" id="ProtNLM"/>
    </source>
</evidence>
<feature type="compositionally biased region" description="Basic and acidic residues" evidence="1">
    <location>
        <begin position="30"/>
        <end position="51"/>
    </location>
</feature>
<dbReference type="PROSITE" id="PS51257">
    <property type="entry name" value="PROKAR_LIPOPROTEIN"/>
    <property type="match status" value="1"/>
</dbReference>
<evidence type="ECO:0000256" key="1">
    <source>
        <dbReference type="SAM" id="MobiDB-lite"/>
    </source>
</evidence>
<dbReference type="RefSeq" id="WP_256506131.1">
    <property type="nucleotide sequence ID" value="NZ_CP101740.1"/>
</dbReference>
<organism evidence="2 3">
    <name type="scientific">Sphingomonas qomolangmaensis</name>
    <dbReference type="NCBI Taxonomy" id="2918765"/>
    <lineage>
        <taxon>Bacteria</taxon>
        <taxon>Pseudomonadati</taxon>
        <taxon>Pseudomonadota</taxon>
        <taxon>Alphaproteobacteria</taxon>
        <taxon>Sphingomonadales</taxon>
        <taxon>Sphingomonadaceae</taxon>
        <taxon>Sphingomonas</taxon>
    </lineage>
</organism>
<name>A0ABY5L9C4_9SPHN</name>
<protein>
    <recommendedName>
        <fullName evidence="4">DUF4398 domain-containing protein</fullName>
    </recommendedName>
</protein>
<feature type="compositionally biased region" description="Polar residues" evidence="1">
    <location>
        <begin position="105"/>
        <end position="114"/>
    </location>
</feature>
<proteinExistence type="predicted"/>
<reference evidence="2" key="1">
    <citation type="submission" date="2022-07" db="EMBL/GenBank/DDBJ databases">
        <title>Sphingomonas sp. nov., a novel bacterium isolated from the north slope of the Mount Everest.</title>
        <authorList>
            <person name="Cui X."/>
            <person name="Liu Y."/>
        </authorList>
    </citation>
    <scope>NUCLEOTIDE SEQUENCE</scope>
    <source>
        <strain evidence="2">S5-59</strain>
    </source>
</reference>
<accession>A0ABY5L9C4</accession>
<gene>
    <name evidence="2" type="ORF">NMP03_14215</name>
</gene>
<dbReference type="Proteomes" id="UP001058533">
    <property type="component" value="Chromosome"/>
</dbReference>
<evidence type="ECO:0000313" key="2">
    <source>
        <dbReference type="EMBL" id="UUL82319.1"/>
    </source>
</evidence>
<feature type="region of interest" description="Disordered" evidence="1">
    <location>
        <begin position="21"/>
        <end position="71"/>
    </location>
</feature>
<evidence type="ECO:0000313" key="3">
    <source>
        <dbReference type="Proteomes" id="UP001058533"/>
    </source>
</evidence>
<feature type="region of interest" description="Disordered" evidence="1">
    <location>
        <begin position="91"/>
        <end position="114"/>
    </location>
</feature>
<sequence length="114" mass="12232">MSIRYALALMPVCLTMACAPQTPQEQQAEQIREEADKRGDAIEAEARDRSAQMEAQAAALESQAGTSQSFDAQRLQVQADALKKQADLIEQQADAQAKAVRDAGQAQSSALLAN</sequence>
<dbReference type="EMBL" id="CP101740">
    <property type="protein sequence ID" value="UUL82319.1"/>
    <property type="molecule type" value="Genomic_DNA"/>
</dbReference>